<evidence type="ECO:0000313" key="6">
    <source>
        <dbReference type="Proteomes" id="UP000316330"/>
    </source>
</evidence>
<dbReference type="AlphaFoldDB" id="A0A559JMU9"/>
<dbReference type="Gene3D" id="2.130.10.10">
    <property type="entry name" value="YVTN repeat-like/Quinoprotein amine dehydrogenase"/>
    <property type="match status" value="2"/>
</dbReference>
<dbReference type="PANTHER" id="PTHR47199:SF2">
    <property type="entry name" value="PHOTOSYSTEM II STABILITY_ASSEMBLY FACTOR HCF136, CHLOROPLASTIC"/>
    <property type="match status" value="1"/>
</dbReference>
<dbReference type="SUPFAM" id="SSF110296">
    <property type="entry name" value="Oligoxyloglucan reducing end-specific cellobiohydrolase"/>
    <property type="match status" value="2"/>
</dbReference>
<feature type="region of interest" description="Disordered" evidence="2">
    <location>
        <begin position="25"/>
        <end position="78"/>
    </location>
</feature>
<dbReference type="EMBL" id="VNJJ01000004">
    <property type="protein sequence ID" value="TVY01205.1"/>
    <property type="molecule type" value="Genomic_DNA"/>
</dbReference>
<evidence type="ECO:0000256" key="1">
    <source>
        <dbReference type="ARBA" id="ARBA00022737"/>
    </source>
</evidence>
<name>A0A559JMU9_9BACL</name>
<reference evidence="5 6" key="1">
    <citation type="submission" date="2019-07" db="EMBL/GenBank/DDBJ databases">
        <authorList>
            <person name="Kim J."/>
        </authorList>
    </citation>
    <scope>NUCLEOTIDE SEQUENCE [LARGE SCALE GENOMIC DNA]</scope>
    <source>
        <strain evidence="5 6">G13</strain>
    </source>
</reference>
<dbReference type="RefSeq" id="WP_144700303.1">
    <property type="nucleotide sequence ID" value="NZ_VNJJ01000004.1"/>
</dbReference>
<dbReference type="InterPro" id="IPR015943">
    <property type="entry name" value="WD40/YVTN_repeat-like_dom_sf"/>
</dbReference>
<proteinExistence type="predicted"/>
<dbReference type="PANTHER" id="PTHR47199">
    <property type="entry name" value="PHOTOSYSTEM II STABILITY/ASSEMBLY FACTOR HCF136, CHLOROPLASTIC"/>
    <property type="match status" value="1"/>
</dbReference>
<feature type="signal peptide" evidence="3">
    <location>
        <begin position="1"/>
        <end position="21"/>
    </location>
</feature>
<evidence type="ECO:0000259" key="4">
    <source>
        <dbReference type="Pfam" id="PF15902"/>
    </source>
</evidence>
<feature type="chain" id="PRO_5039400887" description="Sortilin N-terminal domain-containing protein" evidence="3">
    <location>
        <begin position="22"/>
        <end position="411"/>
    </location>
</feature>
<accession>A0A559JMU9</accession>
<keyword evidence="6" id="KW-1185">Reference proteome</keyword>
<feature type="compositionally biased region" description="Low complexity" evidence="2">
    <location>
        <begin position="52"/>
        <end position="78"/>
    </location>
</feature>
<keyword evidence="3" id="KW-0732">Signal</keyword>
<dbReference type="Proteomes" id="UP000316330">
    <property type="component" value="Unassembled WGS sequence"/>
</dbReference>
<dbReference type="OrthoDB" id="2661955at2"/>
<keyword evidence="1" id="KW-0677">Repeat</keyword>
<evidence type="ECO:0000256" key="3">
    <source>
        <dbReference type="SAM" id="SignalP"/>
    </source>
</evidence>
<evidence type="ECO:0000313" key="5">
    <source>
        <dbReference type="EMBL" id="TVY01205.1"/>
    </source>
</evidence>
<protein>
    <recommendedName>
        <fullName evidence="4">Sortilin N-terminal domain-containing protein</fullName>
    </recommendedName>
</protein>
<comment type="caution">
    <text evidence="5">The sequence shown here is derived from an EMBL/GenBank/DDBJ whole genome shotgun (WGS) entry which is preliminary data.</text>
</comment>
<dbReference type="Pfam" id="PF15902">
    <property type="entry name" value="Sortilin-Vps10"/>
    <property type="match status" value="1"/>
</dbReference>
<feature type="domain" description="Sortilin N-terminal" evidence="4">
    <location>
        <begin position="184"/>
        <end position="292"/>
    </location>
</feature>
<dbReference type="PROSITE" id="PS51257">
    <property type="entry name" value="PROKAR_LIPOPROTEIN"/>
    <property type="match status" value="1"/>
</dbReference>
<evidence type="ECO:0000256" key="2">
    <source>
        <dbReference type="SAM" id="MobiDB-lite"/>
    </source>
</evidence>
<organism evidence="5 6">
    <name type="scientific">Cohnella terricola</name>
    <dbReference type="NCBI Taxonomy" id="1289167"/>
    <lineage>
        <taxon>Bacteria</taxon>
        <taxon>Bacillati</taxon>
        <taxon>Bacillota</taxon>
        <taxon>Bacilli</taxon>
        <taxon>Bacillales</taxon>
        <taxon>Paenibacillaceae</taxon>
        <taxon>Cohnella</taxon>
    </lineage>
</organism>
<gene>
    <name evidence="5" type="ORF">FPZ45_08635</name>
</gene>
<dbReference type="CDD" id="cd15482">
    <property type="entry name" value="Sialidase_non-viral"/>
    <property type="match status" value="1"/>
</dbReference>
<sequence length="411" mass="43383">MKSLRQTAYFVVVALLAVALAGCSNQGNSSGPPGTTSQPPAISSPELPPPASSSAEPEQSATPSPSASASPISISKESPQGKVTALRLADFKTGWAGGAGWIARTDDGGKTWQTQLKHKYIVLQLFALNGKEAWAALDTGDAKSVLLMHTTDGGKKWTGAGNVPNRAFLHFVSSKEAFSGNVHTTDGGKTWTKLQVPASAVGDVYFHDRSNGWAVTQGNNKFNIMRTTDGGKSWKIALTRDTAAQVTGTVIRSAGKDDAWVELIGDSGMSQTSYSLFHTKDGGKSWIPVLANNQAGSGPAPGYKMNEESKVPRNNGAGPGTLYVANTQTAFMGGQCMACDLPNTMGKTVDGGKTWVNLPSEFAGYGTQQIAVADSDHIWWVNTDNAEPSVMYTSLDGGKHWTKTHSFGKPK</sequence>
<feature type="compositionally biased region" description="Low complexity" evidence="2">
    <location>
        <begin position="25"/>
        <end position="45"/>
    </location>
</feature>
<dbReference type="InterPro" id="IPR031778">
    <property type="entry name" value="Sortilin_N"/>
</dbReference>